<dbReference type="GO" id="GO:0016780">
    <property type="term" value="F:phosphotransferase activity, for other substituted phosphate groups"/>
    <property type="evidence" value="ECO:0007669"/>
    <property type="project" value="InterPro"/>
</dbReference>
<dbReference type="GO" id="GO:0008654">
    <property type="term" value="P:phospholipid biosynthetic process"/>
    <property type="evidence" value="ECO:0007669"/>
    <property type="project" value="InterPro"/>
</dbReference>
<feature type="transmembrane region" description="Helical" evidence="7">
    <location>
        <begin position="77"/>
        <end position="94"/>
    </location>
</feature>
<evidence type="ECO:0000256" key="7">
    <source>
        <dbReference type="SAM" id="Phobius"/>
    </source>
</evidence>
<dbReference type="AlphaFoldDB" id="A0A9Q5HW58"/>
<evidence type="ECO:0000256" key="1">
    <source>
        <dbReference type="ARBA" id="ARBA00004370"/>
    </source>
</evidence>
<dbReference type="PANTHER" id="PTHR10414">
    <property type="entry name" value="ETHANOLAMINEPHOSPHOTRANSFERASE"/>
    <property type="match status" value="1"/>
</dbReference>
<feature type="transmembrane region" description="Helical" evidence="7">
    <location>
        <begin position="198"/>
        <end position="219"/>
    </location>
</feature>
<keyword evidence="3 5" id="KW-0808">Transferase</keyword>
<gene>
    <name evidence="8" type="ORF">A7U60_g5771</name>
</gene>
<dbReference type="Proteomes" id="UP000757232">
    <property type="component" value="Unassembled WGS sequence"/>
</dbReference>
<organism evidence="8 9">
    <name type="scientific">Sanghuangporus baumii</name>
    <name type="common">Phellinus baumii</name>
    <dbReference type="NCBI Taxonomy" id="108892"/>
    <lineage>
        <taxon>Eukaryota</taxon>
        <taxon>Fungi</taxon>
        <taxon>Dikarya</taxon>
        <taxon>Basidiomycota</taxon>
        <taxon>Agaricomycotina</taxon>
        <taxon>Agaricomycetes</taxon>
        <taxon>Hymenochaetales</taxon>
        <taxon>Hymenochaetaceae</taxon>
        <taxon>Sanghuangporus</taxon>
    </lineage>
</organism>
<comment type="subcellular location">
    <subcellularLocation>
        <location evidence="1">Membrane</location>
    </subcellularLocation>
</comment>
<evidence type="ECO:0000256" key="4">
    <source>
        <dbReference type="ARBA" id="ARBA00023136"/>
    </source>
</evidence>
<protein>
    <recommendedName>
        <fullName evidence="10">Ethanolaminephosphotransferase</fullName>
    </recommendedName>
</protein>
<dbReference type="InterPro" id="IPR014472">
    <property type="entry name" value="CHOPT"/>
</dbReference>
<name>A0A9Q5HW58_SANBA</name>
<keyword evidence="7" id="KW-0812">Transmembrane</keyword>
<keyword evidence="7" id="KW-1133">Transmembrane helix</keyword>
<dbReference type="PROSITE" id="PS00379">
    <property type="entry name" value="CDP_ALCOHOL_P_TRANSF"/>
    <property type="match status" value="1"/>
</dbReference>
<dbReference type="Pfam" id="PF01066">
    <property type="entry name" value="CDP-OH_P_transf"/>
    <property type="match status" value="1"/>
</dbReference>
<dbReference type="OrthoDB" id="196717at2759"/>
<dbReference type="EMBL" id="LNZH02000195">
    <property type="protein sequence ID" value="OCB87036.1"/>
    <property type="molecule type" value="Genomic_DNA"/>
</dbReference>
<feature type="transmembrane region" description="Helical" evidence="7">
    <location>
        <begin position="307"/>
        <end position="325"/>
    </location>
</feature>
<evidence type="ECO:0000256" key="2">
    <source>
        <dbReference type="ARBA" id="ARBA00010441"/>
    </source>
</evidence>
<keyword evidence="9" id="KW-1185">Reference proteome</keyword>
<dbReference type="Gene3D" id="1.20.120.1760">
    <property type="match status" value="1"/>
</dbReference>
<feature type="region of interest" description="Disordered" evidence="6">
    <location>
        <begin position="464"/>
        <end position="495"/>
    </location>
</feature>
<evidence type="ECO:0000256" key="5">
    <source>
        <dbReference type="RuleBase" id="RU003750"/>
    </source>
</evidence>
<dbReference type="GO" id="GO:0016020">
    <property type="term" value="C:membrane"/>
    <property type="evidence" value="ECO:0007669"/>
    <property type="project" value="UniProtKB-SubCell"/>
</dbReference>
<evidence type="ECO:0000313" key="8">
    <source>
        <dbReference type="EMBL" id="OCB87036.1"/>
    </source>
</evidence>
<dbReference type="InterPro" id="IPR000462">
    <property type="entry name" value="CDP-OH_P_trans"/>
</dbReference>
<feature type="transmembrane region" description="Helical" evidence="7">
    <location>
        <begin position="382"/>
        <end position="401"/>
    </location>
</feature>
<feature type="transmembrane region" description="Helical" evidence="7">
    <location>
        <begin position="256"/>
        <end position="275"/>
    </location>
</feature>
<dbReference type="InterPro" id="IPR043130">
    <property type="entry name" value="CDP-OH_PTrfase_TM_dom"/>
</dbReference>
<feature type="transmembrane region" description="Helical" evidence="7">
    <location>
        <begin position="109"/>
        <end position="128"/>
    </location>
</feature>
<accession>A0A9Q5HW58</accession>
<reference evidence="8" key="1">
    <citation type="submission" date="2016-06" db="EMBL/GenBank/DDBJ databases">
        <title>Draft Genome sequence of the fungus Inonotus baumii.</title>
        <authorList>
            <person name="Zhu H."/>
            <person name="Lin W."/>
        </authorList>
    </citation>
    <scope>NUCLEOTIDE SEQUENCE</scope>
    <source>
        <strain evidence="8">821</strain>
    </source>
</reference>
<proteinExistence type="inferred from homology"/>
<keyword evidence="4 7" id="KW-0472">Membrane</keyword>
<feature type="transmembrane region" description="Helical" evidence="7">
    <location>
        <begin position="345"/>
        <end position="362"/>
    </location>
</feature>
<evidence type="ECO:0000256" key="6">
    <source>
        <dbReference type="SAM" id="MobiDB-lite"/>
    </source>
</evidence>
<comment type="similarity">
    <text evidence="2 5">Belongs to the CDP-alcohol phosphatidyltransferase class-I family.</text>
</comment>
<evidence type="ECO:0000256" key="3">
    <source>
        <dbReference type="ARBA" id="ARBA00022679"/>
    </source>
</evidence>
<comment type="caution">
    <text evidence="8">The sequence shown here is derived from an EMBL/GenBank/DDBJ whole genome shotgun (WGS) entry which is preliminary data.</text>
</comment>
<sequence>MGRYISQRALEGLNAYQYKGVDKLTCSRGPQRLSVQGRRQVESVLSKYILNPYWNQLVKLWPKSVAPNTVRAIATSLLPRLSLVFINFLTLLYYDPYYLTSKRAAGPPSWLYFTWAAGLFLYQSLDAIDGKQARRTQMAGPLGEMFDHGCDALNTTLEAILTCYALNVGRSWWTVASQVATLANFYLTTWEEYHTGQLYLGVFSGPVEGILMIVGVYVITGLYGPSFWDQGILTFLHLDWLKNSLPFLKSLPDLDVPLNIAFMYFGGIGLAFNIVTSFANVQRHVLASPASSSNGASSFKRATIRPFLRLLPFPIAVALQVFWLSAPLPQTAASANAQPGSAEPIMNSPLLVPFLLAWGLQFAHQVGRMILAHLTKRKDMPFWEWLWVWTALMGLDANSQWVFGRPPILHRTYASTTLLILISLILSLYAYARFVYLVINDITDFLGIACFTVRKKDKEGVWRSSIPQNGNGNGSGFNGQALAQASGKAESDKTK</sequence>
<feature type="transmembrane region" description="Helical" evidence="7">
    <location>
        <begin position="413"/>
        <end position="432"/>
    </location>
</feature>
<evidence type="ECO:0008006" key="10">
    <source>
        <dbReference type="Google" id="ProtNLM"/>
    </source>
</evidence>
<dbReference type="InterPro" id="IPR048254">
    <property type="entry name" value="CDP_ALCOHOL_P_TRANSF_CS"/>
</dbReference>
<evidence type="ECO:0000313" key="9">
    <source>
        <dbReference type="Proteomes" id="UP000757232"/>
    </source>
</evidence>
<dbReference type="PANTHER" id="PTHR10414:SF37">
    <property type="entry name" value="BB IN A BOXCAR, ISOFORM C"/>
    <property type="match status" value="1"/>
</dbReference>